<keyword evidence="2" id="KW-0808">Transferase</keyword>
<protein>
    <submittedName>
        <fullName evidence="2">GNAT family N-acetyltransferase</fullName>
        <ecNumber evidence="2">2.3.1.-</ecNumber>
    </submittedName>
</protein>
<dbReference type="InterPro" id="IPR000182">
    <property type="entry name" value="GNAT_dom"/>
</dbReference>
<organism evidence="2 3">
    <name type="scientific">Ideonella lacteola</name>
    <dbReference type="NCBI Taxonomy" id="2984193"/>
    <lineage>
        <taxon>Bacteria</taxon>
        <taxon>Pseudomonadati</taxon>
        <taxon>Pseudomonadota</taxon>
        <taxon>Betaproteobacteria</taxon>
        <taxon>Burkholderiales</taxon>
        <taxon>Sphaerotilaceae</taxon>
        <taxon>Ideonella</taxon>
    </lineage>
</organism>
<sequence>MQILVPTPAHLPAYIAALEQGWTVDTARGEVAAREELARIRADARVFIEQQQDRLALGGPVTLPDGSQVPRIPGFKMWMWDGEFCGVISLRWRPGRTDLPPHCLGHVGYNVVPWKRRRGYATQALAQMLPLARAEGLPFAEVTTDPTNTASQRVIEANGGVLIERFTKPAAFGGTEGLRYRIALVA</sequence>
<evidence type="ECO:0000313" key="2">
    <source>
        <dbReference type="EMBL" id="MEK8031139.1"/>
    </source>
</evidence>
<keyword evidence="2" id="KW-0012">Acyltransferase</keyword>
<reference evidence="2 3" key="1">
    <citation type="submission" date="2024-04" db="EMBL/GenBank/DDBJ databases">
        <title>Novel species of the genus Ideonella isolated from streams.</title>
        <authorList>
            <person name="Lu H."/>
        </authorList>
    </citation>
    <scope>NUCLEOTIDE SEQUENCE [LARGE SCALE GENOMIC DNA]</scope>
    <source>
        <strain evidence="2 3">DXS29W</strain>
    </source>
</reference>
<dbReference type="PANTHER" id="PTHR39173">
    <property type="entry name" value="ACETYLTRANSFERASE"/>
    <property type="match status" value="1"/>
</dbReference>
<dbReference type="EMBL" id="JBBUTG010000004">
    <property type="protein sequence ID" value="MEK8031139.1"/>
    <property type="molecule type" value="Genomic_DNA"/>
</dbReference>
<dbReference type="InterPro" id="IPR016181">
    <property type="entry name" value="Acyl_CoA_acyltransferase"/>
</dbReference>
<dbReference type="EC" id="2.3.1.-" evidence="2"/>
<evidence type="ECO:0000259" key="1">
    <source>
        <dbReference type="PROSITE" id="PS51186"/>
    </source>
</evidence>
<gene>
    <name evidence="2" type="ORF">AACH06_09965</name>
</gene>
<keyword evidence="3" id="KW-1185">Reference proteome</keyword>
<dbReference type="Proteomes" id="UP001371218">
    <property type="component" value="Unassembled WGS sequence"/>
</dbReference>
<accession>A0ABU9BPW4</accession>
<name>A0ABU9BPW4_9BURK</name>
<comment type="caution">
    <text evidence="2">The sequence shown here is derived from an EMBL/GenBank/DDBJ whole genome shotgun (WGS) entry which is preliminary data.</text>
</comment>
<dbReference type="Gene3D" id="3.40.630.30">
    <property type="match status" value="1"/>
</dbReference>
<dbReference type="RefSeq" id="WP_341425501.1">
    <property type="nucleotide sequence ID" value="NZ_JBBUTG010000004.1"/>
</dbReference>
<proteinExistence type="predicted"/>
<dbReference type="PROSITE" id="PS51186">
    <property type="entry name" value="GNAT"/>
    <property type="match status" value="1"/>
</dbReference>
<feature type="domain" description="N-acetyltransferase" evidence="1">
    <location>
        <begin position="24"/>
        <end position="185"/>
    </location>
</feature>
<dbReference type="PANTHER" id="PTHR39173:SF1">
    <property type="entry name" value="ACETYLTRANSFERASE"/>
    <property type="match status" value="1"/>
</dbReference>
<dbReference type="GO" id="GO:0016746">
    <property type="term" value="F:acyltransferase activity"/>
    <property type="evidence" value="ECO:0007669"/>
    <property type="project" value="UniProtKB-KW"/>
</dbReference>
<dbReference type="Pfam" id="PF13302">
    <property type="entry name" value="Acetyltransf_3"/>
    <property type="match status" value="1"/>
</dbReference>
<evidence type="ECO:0000313" key="3">
    <source>
        <dbReference type="Proteomes" id="UP001371218"/>
    </source>
</evidence>
<dbReference type="SUPFAM" id="SSF55729">
    <property type="entry name" value="Acyl-CoA N-acyltransferases (Nat)"/>
    <property type="match status" value="1"/>
</dbReference>